<keyword evidence="2" id="KW-1185">Reference proteome</keyword>
<dbReference type="Proteomes" id="UP001254564">
    <property type="component" value="Unassembled WGS sequence"/>
</dbReference>
<accession>A0ABU1H7P2</accession>
<sequence length="50" mass="5848">MHDSHLQHDPLHNADYDTLNETDMVAIRQSLGGFAWEPTDMLTDTDHLWR</sequence>
<gene>
    <name evidence="1" type="ORF">QC823_15245</name>
</gene>
<name>A0ABU1H7P2_9GAMM</name>
<dbReference type="RefSeq" id="WP_309657201.1">
    <property type="nucleotide sequence ID" value="NZ_JARWAN010000036.1"/>
</dbReference>
<evidence type="ECO:0000313" key="2">
    <source>
        <dbReference type="Proteomes" id="UP001254564"/>
    </source>
</evidence>
<reference evidence="1 2" key="1">
    <citation type="submission" date="2023-04" db="EMBL/GenBank/DDBJ databases">
        <title>A long-awaited taxogenomic arrangement of the family Halomonadaceae.</title>
        <authorList>
            <person name="De La Haba R."/>
            <person name="Chuvochina M."/>
            <person name="Wittouck S."/>
            <person name="Arahal D.R."/>
            <person name="Sanchez-Porro C."/>
            <person name="Hugenholtz P."/>
            <person name="Ventosa A."/>
        </authorList>
    </citation>
    <scope>NUCLEOTIDE SEQUENCE [LARGE SCALE GENOMIC DNA]</scope>
    <source>
        <strain evidence="1 2">DSM 21020</strain>
    </source>
</reference>
<proteinExistence type="predicted"/>
<evidence type="ECO:0000313" key="1">
    <source>
        <dbReference type="EMBL" id="MDR5900323.1"/>
    </source>
</evidence>
<dbReference type="EMBL" id="JARWAN010000036">
    <property type="protein sequence ID" value="MDR5900323.1"/>
    <property type="molecule type" value="Genomic_DNA"/>
</dbReference>
<protein>
    <submittedName>
        <fullName evidence="1">Uncharacterized protein</fullName>
    </submittedName>
</protein>
<organism evidence="1 2">
    <name type="scientific">Vreelandella vilamensis</name>
    <dbReference type="NCBI Taxonomy" id="531309"/>
    <lineage>
        <taxon>Bacteria</taxon>
        <taxon>Pseudomonadati</taxon>
        <taxon>Pseudomonadota</taxon>
        <taxon>Gammaproteobacteria</taxon>
        <taxon>Oceanospirillales</taxon>
        <taxon>Halomonadaceae</taxon>
        <taxon>Vreelandella</taxon>
    </lineage>
</organism>
<comment type="caution">
    <text evidence="1">The sequence shown here is derived from an EMBL/GenBank/DDBJ whole genome shotgun (WGS) entry which is preliminary data.</text>
</comment>